<comment type="caution">
    <text evidence="2">The sequence shown here is derived from an EMBL/GenBank/DDBJ whole genome shotgun (WGS) entry which is preliminary data.</text>
</comment>
<dbReference type="AlphaFoldDB" id="A0A2K3MEK4"/>
<evidence type="ECO:0000256" key="1">
    <source>
        <dbReference type="ARBA" id="ARBA00022691"/>
    </source>
</evidence>
<accession>A0A2K3MEK4</accession>
<dbReference type="GO" id="GO:0042054">
    <property type="term" value="F:histone methyltransferase activity"/>
    <property type="evidence" value="ECO:0007669"/>
    <property type="project" value="TreeGrafter"/>
</dbReference>
<proteinExistence type="predicted"/>
<protein>
    <recommendedName>
        <fullName evidence="4">Arginine N-methyltransferase</fullName>
    </recommendedName>
</protein>
<feature type="non-terminal residue" evidence="2">
    <location>
        <position position="60"/>
    </location>
</feature>
<name>A0A2K3MEK4_TRIPR</name>
<dbReference type="Proteomes" id="UP000236291">
    <property type="component" value="Unassembled WGS sequence"/>
</dbReference>
<sequence>MIPCIARVIVDVGCGTGILSIYCALAGARKVYAIEASEMALLAERIVEDNRLSEVITVLQ</sequence>
<dbReference type="STRING" id="57577.A0A2K3MEK4"/>
<dbReference type="InterPro" id="IPR025799">
    <property type="entry name" value="Arg_MeTrfase"/>
</dbReference>
<dbReference type="SUPFAM" id="SSF53335">
    <property type="entry name" value="S-adenosyl-L-methionine-dependent methyltransferases"/>
    <property type="match status" value="1"/>
</dbReference>
<dbReference type="GO" id="GO:0016274">
    <property type="term" value="F:protein-arginine N-methyltransferase activity"/>
    <property type="evidence" value="ECO:0007669"/>
    <property type="project" value="InterPro"/>
</dbReference>
<dbReference type="EMBL" id="ASHM01059077">
    <property type="protein sequence ID" value="PNX89222.1"/>
    <property type="molecule type" value="Genomic_DNA"/>
</dbReference>
<dbReference type="Gene3D" id="3.40.50.150">
    <property type="entry name" value="Vaccinia Virus protein VP39"/>
    <property type="match status" value="1"/>
</dbReference>
<evidence type="ECO:0008006" key="4">
    <source>
        <dbReference type="Google" id="ProtNLM"/>
    </source>
</evidence>
<keyword evidence="1" id="KW-0949">S-adenosyl-L-methionine</keyword>
<dbReference type="PANTHER" id="PTHR11006:SF73">
    <property type="entry name" value="PROTEIN ARGININE N-METHYLTRANSFERASE 6"/>
    <property type="match status" value="1"/>
</dbReference>
<dbReference type="Pfam" id="PF06325">
    <property type="entry name" value="PrmA"/>
    <property type="match status" value="1"/>
</dbReference>
<dbReference type="InterPro" id="IPR029063">
    <property type="entry name" value="SAM-dependent_MTases_sf"/>
</dbReference>
<reference evidence="2 3" key="2">
    <citation type="journal article" date="2017" name="Front. Plant Sci.">
        <title>Gene Classification and Mining of Molecular Markers Useful in Red Clover (Trifolium pratense) Breeding.</title>
        <authorList>
            <person name="Istvanek J."/>
            <person name="Dluhosova J."/>
            <person name="Dluhos P."/>
            <person name="Patkova L."/>
            <person name="Nedelnik J."/>
            <person name="Repkova J."/>
        </authorList>
    </citation>
    <scope>NUCLEOTIDE SEQUENCE [LARGE SCALE GENOMIC DNA]</scope>
    <source>
        <strain evidence="3">cv. Tatra</strain>
        <tissue evidence="2">Young leaves</tissue>
    </source>
</reference>
<dbReference type="CDD" id="cd02440">
    <property type="entry name" value="AdoMet_MTases"/>
    <property type="match status" value="1"/>
</dbReference>
<dbReference type="PANTHER" id="PTHR11006">
    <property type="entry name" value="PROTEIN ARGININE N-METHYLTRANSFERASE"/>
    <property type="match status" value="1"/>
</dbReference>
<evidence type="ECO:0000313" key="3">
    <source>
        <dbReference type="Proteomes" id="UP000236291"/>
    </source>
</evidence>
<organism evidence="2 3">
    <name type="scientific">Trifolium pratense</name>
    <name type="common">Red clover</name>
    <dbReference type="NCBI Taxonomy" id="57577"/>
    <lineage>
        <taxon>Eukaryota</taxon>
        <taxon>Viridiplantae</taxon>
        <taxon>Streptophyta</taxon>
        <taxon>Embryophyta</taxon>
        <taxon>Tracheophyta</taxon>
        <taxon>Spermatophyta</taxon>
        <taxon>Magnoliopsida</taxon>
        <taxon>eudicotyledons</taxon>
        <taxon>Gunneridae</taxon>
        <taxon>Pentapetalae</taxon>
        <taxon>rosids</taxon>
        <taxon>fabids</taxon>
        <taxon>Fabales</taxon>
        <taxon>Fabaceae</taxon>
        <taxon>Papilionoideae</taxon>
        <taxon>50 kb inversion clade</taxon>
        <taxon>NPAAA clade</taxon>
        <taxon>Hologalegina</taxon>
        <taxon>IRL clade</taxon>
        <taxon>Trifolieae</taxon>
        <taxon>Trifolium</taxon>
    </lineage>
</organism>
<reference evidence="2 3" key="1">
    <citation type="journal article" date="2014" name="Am. J. Bot.">
        <title>Genome assembly and annotation for red clover (Trifolium pratense; Fabaceae).</title>
        <authorList>
            <person name="Istvanek J."/>
            <person name="Jaros M."/>
            <person name="Krenek A."/>
            <person name="Repkova J."/>
        </authorList>
    </citation>
    <scope>NUCLEOTIDE SEQUENCE [LARGE SCALE GENOMIC DNA]</scope>
    <source>
        <strain evidence="3">cv. Tatra</strain>
        <tissue evidence="2">Young leaves</tissue>
    </source>
</reference>
<evidence type="ECO:0000313" key="2">
    <source>
        <dbReference type="EMBL" id="PNX89222.1"/>
    </source>
</evidence>
<gene>
    <name evidence="2" type="ORF">L195_g045339</name>
</gene>